<name>A0A7U3VP39_9ACTN</name>
<dbReference type="EMBL" id="AP018365">
    <property type="protein sequence ID" value="BBA98278.1"/>
    <property type="molecule type" value="Genomic_DNA"/>
</dbReference>
<protein>
    <submittedName>
        <fullName evidence="2">Uncharacterized protein</fullName>
    </submittedName>
</protein>
<feature type="region of interest" description="Disordered" evidence="1">
    <location>
        <begin position="1"/>
        <end position="20"/>
    </location>
</feature>
<evidence type="ECO:0000313" key="3">
    <source>
        <dbReference type="Proteomes" id="UP000595703"/>
    </source>
</evidence>
<gene>
    <name evidence="2" type="ORF">RVR_4409</name>
</gene>
<accession>A0A7U3VP39</accession>
<reference evidence="2 3" key="2">
    <citation type="journal article" date="2011" name="J. Antibiot.">
        <title>Furaquinocins I and J: novel polyketide isoprenoid hybrid compounds from Streptomyces reveromyceticus SN-593.</title>
        <authorList>
            <person name="Panthee S."/>
            <person name="Takahashi S."/>
            <person name="Takagi H."/>
            <person name="Nogawa T."/>
            <person name="Oowada E."/>
            <person name="Uramoto M."/>
            <person name="Osada H."/>
        </authorList>
    </citation>
    <scope>NUCLEOTIDE SEQUENCE [LARGE SCALE GENOMIC DNA]</scope>
    <source>
        <strain evidence="2 3">SN-593</strain>
    </source>
</reference>
<dbReference type="AlphaFoldDB" id="A0A7U3VP39"/>
<dbReference type="KEGG" id="arev:RVR_4409"/>
<reference evidence="2 3" key="4">
    <citation type="journal article" date="2020" name="Sci. Rep.">
        <title>beta-carboline chemical signals induce reveromycin production through a LuxR family regulator in Streptomyces sp. SN-593.</title>
        <authorList>
            <person name="Panthee S."/>
            <person name="Kito N."/>
            <person name="Hayashi T."/>
            <person name="Shimizu T."/>
            <person name="Ishikawa J."/>
            <person name="Hamamoto H."/>
            <person name="Osada H."/>
            <person name="Takahashi S."/>
        </authorList>
    </citation>
    <scope>NUCLEOTIDE SEQUENCE [LARGE SCALE GENOMIC DNA]</scope>
    <source>
        <strain evidence="2 3">SN-593</strain>
    </source>
</reference>
<evidence type="ECO:0000313" key="2">
    <source>
        <dbReference type="EMBL" id="BBA98278.1"/>
    </source>
</evidence>
<dbReference type="RefSeq" id="WP_202234439.1">
    <property type="nucleotide sequence ID" value="NZ_AP018365.1"/>
</dbReference>
<evidence type="ECO:0000256" key="1">
    <source>
        <dbReference type="SAM" id="MobiDB-lite"/>
    </source>
</evidence>
<organism evidence="2 3">
    <name type="scientific">Actinacidiphila reveromycinica</name>
    <dbReference type="NCBI Taxonomy" id="659352"/>
    <lineage>
        <taxon>Bacteria</taxon>
        <taxon>Bacillati</taxon>
        <taxon>Actinomycetota</taxon>
        <taxon>Actinomycetes</taxon>
        <taxon>Kitasatosporales</taxon>
        <taxon>Streptomycetaceae</taxon>
        <taxon>Actinacidiphila</taxon>
    </lineage>
</organism>
<reference evidence="2 3" key="1">
    <citation type="journal article" date="2010" name="J. Bacteriol.">
        <title>Biochemical characterization of a novel indole prenyltransferase from Streptomyces sp. SN-593.</title>
        <authorList>
            <person name="Takahashi S."/>
            <person name="Takagi H."/>
            <person name="Toyoda A."/>
            <person name="Uramoto M."/>
            <person name="Nogawa T."/>
            <person name="Ueki M."/>
            <person name="Sakaki Y."/>
            <person name="Osada H."/>
        </authorList>
    </citation>
    <scope>NUCLEOTIDE SEQUENCE [LARGE SCALE GENOMIC DNA]</scope>
    <source>
        <strain evidence="2 3">SN-593</strain>
    </source>
</reference>
<proteinExistence type="predicted"/>
<keyword evidence="3" id="KW-1185">Reference proteome</keyword>
<reference evidence="2 3" key="3">
    <citation type="journal article" date="2011" name="Nat. Chem. Biol.">
        <title>Reveromycin A biosynthesis uses RevG and RevJ for stereospecific spiroacetal formation.</title>
        <authorList>
            <person name="Takahashi S."/>
            <person name="Toyoda A."/>
            <person name="Sekiyama Y."/>
            <person name="Takagi H."/>
            <person name="Nogawa T."/>
            <person name="Uramoto M."/>
            <person name="Suzuki R."/>
            <person name="Koshino H."/>
            <person name="Kumano T."/>
            <person name="Panthee S."/>
            <person name="Dairi T."/>
            <person name="Ishikawa J."/>
            <person name="Ikeda H."/>
            <person name="Sakaki Y."/>
            <person name="Osada H."/>
        </authorList>
    </citation>
    <scope>NUCLEOTIDE SEQUENCE [LARGE SCALE GENOMIC DNA]</scope>
    <source>
        <strain evidence="2 3">SN-593</strain>
    </source>
</reference>
<dbReference type="Proteomes" id="UP000595703">
    <property type="component" value="Chromosome"/>
</dbReference>
<sequence>MPPRRREPAGRKPALPPGGLLDWSDDWHFDPEALPCRHCGAPTHLRDSRGIAADKVCAEAELAEIDRIVRVYSGDGPPC</sequence>
<feature type="compositionally biased region" description="Basic and acidic residues" evidence="1">
    <location>
        <begin position="1"/>
        <end position="10"/>
    </location>
</feature>